<comment type="caution">
    <text evidence="6">The sequence shown here is derived from an EMBL/GenBank/DDBJ whole genome shotgun (WGS) entry which is preliminary data.</text>
</comment>
<dbReference type="SUPFAM" id="SSF52540">
    <property type="entry name" value="P-loop containing nucleoside triphosphate hydrolases"/>
    <property type="match status" value="1"/>
</dbReference>
<dbReference type="AlphaFoldDB" id="A0A2H0WV52"/>
<evidence type="ECO:0000256" key="1">
    <source>
        <dbReference type="ARBA" id="ARBA00022679"/>
    </source>
</evidence>
<dbReference type="PANTHER" id="PTHR23359">
    <property type="entry name" value="NUCLEOTIDE KINASE"/>
    <property type="match status" value="1"/>
</dbReference>
<dbReference type="EMBL" id="PEZF01000113">
    <property type="protein sequence ID" value="PIS16507.1"/>
    <property type="molecule type" value="Genomic_DNA"/>
</dbReference>
<organism evidence="6 7">
    <name type="scientific">Candidatus Portnoybacteria bacterium CG09_land_8_20_14_0_10_44_13</name>
    <dbReference type="NCBI Taxonomy" id="1974811"/>
    <lineage>
        <taxon>Bacteria</taxon>
        <taxon>Candidatus Portnoyibacteriota</taxon>
    </lineage>
</organism>
<name>A0A2H0WV52_9BACT</name>
<dbReference type="GO" id="GO:0009165">
    <property type="term" value="P:nucleotide biosynthetic process"/>
    <property type="evidence" value="ECO:0007669"/>
    <property type="project" value="UniProtKB-KW"/>
</dbReference>
<evidence type="ECO:0000313" key="7">
    <source>
        <dbReference type="Proteomes" id="UP000229080"/>
    </source>
</evidence>
<keyword evidence="2" id="KW-0545">Nucleotide biosynthesis</keyword>
<dbReference type="InterPro" id="IPR008144">
    <property type="entry name" value="Guanylate_kin-like_dom"/>
</dbReference>
<evidence type="ECO:0000256" key="3">
    <source>
        <dbReference type="ARBA" id="ARBA00022741"/>
    </source>
</evidence>
<sequence length="233" mass="26240">MGINNKKIIILLGPPGSGKGTQATLLAEKLDLYYFETSNIIEMAVHSHRAEEHVEVDGQKYTFGHEKELWGKGILCSPPFVVFLVEKKINELFQSGKGIVFAGSPRTMHEGEKVIPQIEALYGQKNIKIILLELSPEQTIFRNSNRKICELMRHPVLYTEETRNLKSCPLDGSKLLKRTGLDDPETIKVRIKEYEERTLPLVGFFEKAGLGVKKVNGEQSVEGVHKDILEALE</sequence>
<keyword evidence="1" id="KW-0808">Transferase</keyword>
<dbReference type="GO" id="GO:0019205">
    <property type="term" value="F:nucleobase-containing compound kinase activity"/>
    <property type="evidence" value="ECO:0007669"/>
    <property type="project" value="InterPro"/>
</dbReference>
<reference evidence="7" key="1">
    <citation type="submission" date="2017-09" db="EMBL/GenBank/DDBJ databases">
        <title>Depth-based differentiation of microbial function through sediment-hosted aquifers and enrichment of novel symbionts in the deep terrestrial subsurface.</title>
        <authorList>
            <person name="Probst A.J."/>
            <person name="Ladd B."/>
            <person name="Jarett J.K."/>
            <person name="Geller-Mcgrath D.E."/>
            <person name="Sieber C.M.K."/>
            <person name="Emerson J.B."/>
            <person name="Anantharaman K."/>
            <person name="Thomas B.C."/>
            <person name="Malmstrom R."/>
            <person name="Stieglmeier M."/>
            <person name="Klingl A."/>
            <person name="Woyke T."/>
            <person name="Ryan C.M."/>
            <person name="Banfield J.F."/>
        </authorList>
    </citation>
    <scope>NUCLEOTIDE SEQUENCE [LARGE SCALE GENOMIC DNA]</scope>
</reference>
<evidence type="ECO:0000313" key="6">
    <source>
        <dbReference type="EMBL" id="PIS16507.1"/>
    </source>
</evidence>
<keyword evidence="4" id="KW-0418">Kinase</keyword>
<dbReference type="GO" id="GO:0005524">
    <property type="term" value="F:ATP binding"/>
    <property type="evidence" value="ECO:0007669"/>
    <property type="project" value="InterPro"/>
</dbReference>
<keyword evidence="3" id="KW-0547">Nucleotide-binding</keyword>
<proteinExistence type="predicted"/>
<evidence type="ECO:0000256" key="4">
    <source>
        <dbReference type="ARBA" id="ARBA00022777"/>
    </source>
</evidence>
<dbReference type="PROSITE" id="PS50052">
    <property type="entry name" value="GUANYLATE_KINASE_2"/>
    <property type="match status" value="1"/>
</dbReference>
<evidence type="ECO:0000259" key="5">
    <source>
        <dbReference type="PROSITE" id="PS50052"/>
    </source>
</evidence>
<accession>A0A2H0WV52</accession>
<dbReference type="InterPro" id="IPR000850">
    <property type="entry name" value="Adenylat/UMP-CMP_kin"/>
</dbReference>
<dbReference type="CDD" id="cd01428">
    <property type="entry name" value="ADK"/>
    <property type="match status" value="1"/>
</dbReference>
<dbReference type="Pfam" id="PF00406">
    <property type="entry name" value="ADK"/>
    <property type="match status" value="1"/>
</dbReference>
<evidence type="ECO:0000256" key="2">
    <source>
        <dbReference type="ARBA" id="ARBA00022727"/>
    </source>
</evidence>
<feature type="domain" description="Guanylate kinase-like" evidence="5">
    <location>
        <begin position="6"/>
        <end position="233"/>
    </location>
</feature>
<dbReference type="PRINTS" id="PR00094">
    <property type="entry name" value="ADENYLTKNASE"/>
</dbReference>
<protein>
    <recommendedName>
        <fullName evidence="5">Guanylate kinase-like domain-containing protein</fullName>
    </recommendedName>
</protein>
<dbReference type="Proteomes" id="UP000229080">
    <property type="component" value="Unassembled WGS sequence"/>
</dbReference>
<dbReference type="InterPro" id="IPR027417">
    <property type="entry name" value="P-loop_NTPase"/>
</dbReference>
<gene>
    <name evidence="6" type="ORF">COT61_03440</name>
</gene>
<dbReference type="Gene3D" id="3.40.50.300">
    <property type="entry name" value="P-loop containing nucleotide triphosphate hydrolases"/>
    <property type="match status" value="1"/>
</dbReference>